<dbReference type="PANTHER" id="PTHR47506">
    <property type="entry name" value="TRANSCRIPTIONAL REGULATORY PROTEIN"/>
    <property type="match status" value="1"/>
</dbReference>
<comment type="caution">
    <text evidence="6">The sequence shown here is derived from an EMBL/GenBank/DDBJ whole genome shotgun (WGS) entry which is preliminary data.</text>
</comment>
<dbReference type="Proteomes" id="UP000297855">
    <property type="component" value="Unassembled WGS sequence"/>
</dbReference>
<dbReference type="AlphaFoldDB" id="A0A4V6QKW3"/>
<evidence type="ECO:0000256" key="2">
    <source>
        <dbReference type="ARBA" id="ARBA00023125"/>
    </source>
</evidence>
<dbReference type="Pfam" id="PF00440">
    <property type="entry name" value="TetR_N"/>
    <property type="match status" value="1"/>
</dbReference>
<dbReference type="Pfam" id="PF21993">
    <property type="entry name" value="TetR_C_13_2"/>
    <property type="match status" value="1"/>
</dbReference>
<evidence type="ECO:0000313" key="6">
    <source>
        <dbReference type="EMBL" id="TGK22229.1"/>
    </source>
</evidence>
<keyword evidence="1" id="KW-0805">Transcription regulation</keyword>
<dbReference type="SUPFAM" id="SSF48498">
    <property type="entry name" value="Tetracyclin repressor-like, C-terminal domain"/>
    <property type="match status" value="1"/>
</dbReference>
<reference evidence="6" key="1">
    <citation type="journal article" date="2019" name="PLoS Negl. Trop. Dis.">
        <title>Revisiting the worldwide diversity of Leptospira species in the environment.</title>
        <authorList>
            <person name="Vincent A.T."/>
            <person name="Schiettekatte O."/>
            <person name="Bourhy P."/>
            <person name="Veyrier F.J."/>
            <person name="Picardeau M."/>
        </authorList>
    </citation>
    <scope>NUCLEOTIDE SEQUENCE [LARGE SCALE GENOMIC DNA]</scope>
    <source>
        <strain evidence="6">SCS5</strain>
    </source>
</reference>
<evidence type="ECO:0000256" key="1">
    <source>
        <dbReference type="ARBA" id="ARBA00023015"/>
    </source>
</evidence>
<evidence type="ECO:0000256" key="3">
    <source>
        <dbReference type="ARBA" id="ARBA00023163"/>
    </source>
</evidence>
<sequence>MGEKGEKSRERMIRAMAEALEIRGYSGTGLNDIVEASGAPKGSIYFHFPGGKEELAAEALNTSGEEMGELFQKTLRSSKSAANGIENILSALETKMIESEFRKGCPISTTANETSSENGVVGLTCRNVFKNWNSKLELFLRSFGYGKARATELSVALLSLMEGAILLSRTNKDIRPLRTAAKTARQLLAIEDKR</sequence>
<evidence type="ECO:0000313" key="7">
    <source>
        <dbReference type="Proteomes" id="UP000297855"/>
    </source>
</evidence>
<keyword evidence="3" id="KW-0804">Transcription</keyword>
<evidence type="ECO:0000256" key="4">
    <source>
        <dbReference type="PROSITE-ProRule" id="PRU00335"/>
    </source>
</evidence>
<dbReference type="PROSITE" id="PS50977">
    <property type="entry name" value="HTH_TETR_2"/>
    <property type="match status" value="1"/>
</dbReference>
<evidence type="ECO:0000259" key="5">
    <source>
        <dbReference type="PROSITE" id="PS50977"/>
    </source>
</evidence>
<proteinExistence type="predicted"/>
<protein>
    <submittedName>
        <fullName evidence="6">TetR/AcrR family transcriptional regulator</fullName>
    </submittedName>
</protein>
<dbReference type="InterPro" id="IPR009057">
    <property type="entry name" value="Homeodomain-like_sf"/>
</dbReference>
<keyword evidence="2 4" id="KW-0238">DNA-binding</keyword>
<dbReference type="InterPro" id="IPR036271">
    <property type="entry name" value="Tet_transcr_reg_TetR-rel_C_sf"/>
</dbReference>
<name>A0A4V6QKW3_9LEPT</name>
<dbReference type="OrthoDB" id="9810023at2"/>
<feature type="domain" description="HTH tetR-type" evidence="5">
    <location>
        <begin position="6"/>
        <end position="66"/>
    </location>
</feature>
<keyword evidence="7" id="KW-1185">Reference proteome</keyword>
<dbReference type="Gene3D" id="1.10.357.10">
    <property type="entry name" value="Tetracycline Repressor, domain 2"/>
    <property type="match status" value="1"/>
</dbReference>
<dbReference type="EMBL" id="RQEV01000001">
    <property type="protein sequence ID" value="TGK22229.1"/>
    <property type="molecule type" value="Genomic_DNA"/>
</dbReference>
<feature type="DNA-binding region" description="H-T-H motif" evidence="4">
    <location>
        <begin position="29"/>
        <end position="48"/>
    </location>
</feature>
<organism evidence="6 7">
    <name type="scientific">Leptospira fluminis</name>
    <dbReference type="NCBI Taxonomy" id="2484979"/>
    <lineage>
        <taxon>Bacteria</taxon>
        <taxon>Pseudomonadati</taxon>
        <taxon>Spirochaetota</taxon>
        <taxon>Spirochaetia</taxon>
        <taxon>Leptospirales</taxon>
        <taxon>Leptospiraceae</taxon>
        <taxon>Leptospira</taxon>
    </lineage>
</organism>
<accession>A0A4V6QKW3</accession>
<gene>
    <name evidence="6" type="ORF">EHO61_00125</name>
</gene>
<dbReference type="InterPro" id="IPR001647">
    <property type="entry name" value="HTH_TetR"/>
</dbReference>
<dbReference type="SUPFAM" id="SSF46689">
    <property type="entry name" value="Homeodomain-like"/>
    <property type="match status" value="1"/>
</dbReference>
<dbReference type="GO" id="GO:0003677">
    <property type="term" value="F:DNA binding"/>
    <property type="evidence" value="ECO:0007669"/>
    <property type="project" value="UniProtKB-UniRule"/>
</dbReference>
<dbReference type="InterPro" id="IPR054156">
    <property type="entry name" value="YxaF_TetR_C"/>
</dbReference>
<dbReference type="PANTHER" id="PTHR47506:SF3">
    <property type="entry name" value="HTH-TYPE TRANSCRIPTIONAL REGULATOR LMRA"/>
    <property type="match status" value="1"/>
</dbReference>